<accession>A0ABW0RX83</accession>
<evidence type="ECO:0000313" key="2">
    <source>
        <dbReference type="Proteomes" id="UP001596086"/>
    </source>
</evidence>
<dbReference type="EMBL" id="JBHSMZ010000004">
    <property type="protein sequence ID" value="MFC5548210.1"/>
    <property type="molecule type" value="Genomic_DNA"/>
</dbReference>
<organism evidence="1 2">
    <name type="scientific">Massilia aerilata</name>
    <dbReference type="NCBI Taxonomy" id="453817"/>
    <lineage>
        <taxon>Bacteria</taxon>
        <taxon>Pseudomonadati</taxon>
        <taxon>Pseudomonadota</taxon>
        <taxon>Betaproteobacteria</taxon>
        <taxon>Burkholderiales</taxon>
        <taxon>Oxalobacteraceae</taxon>
        <taxon>Telluria group</taxon>
        <taxon>Massilia</taxon>
    </lineage>
</organism>
<name>A0ABW0RX83_9BURK</name>
<dbReference type="RefSeq" id="WP_379768716.1">
    <property type="nucleotide sequence ID" value="NZ_JBHSMZ010000004.1"/>
</dbReference>
<dbReference type="Proteomes" id="UP001596086">
    <property type="component" value="Unassembled WGS sequence"/>
</dbReference>
<comment type="caution">
    <text evidence="1">The sequence shown here is derived from an EMBL/GenBank/DDBJ whole genome shotgun (WGS) entry which is preliminary data.</text>
</comment>
<keyword evidence="2" id="KW-1185">Reference proteome</keyword>
<evidence type="ECO:0000313" key="1">
    <source>
        <dbReference type="EMBL" id="MFC5548210.1"/>
    </source>
</evidence>
<reference evidence="2" key="1">
    <citation type="journal article" date="2019" name="Int. J. Syst. Evol. Microbiol.">
        <title>The Global Catalogue of Microorganisms (GCM) 10K type strain sequencing project: providing services to taxonomists for standard genome sequencing and annotation.</title>
        <authorList>
            <consortium name="The Broad Institute Genomics Platform"/>
            <consortium name="The Broad Institute Genome Sequencing Center for Infectious Disease"/>
            <person name="Wu L."/>
            <person name="Ma J."/>
        </authorList>
    </citation>
    <scope>NUCLEOTIDE SEQUENCE [LARGE SCALE GENOMIC DNA]</scope>
    <source>
        <strain evidence="2">CGMCC 4.5798</strain>
    </source>
</reference>
<proteinExistence type="predicted"/>
<sequence>MTTDRPNSRLSADVELALTLAKKTGVRAAARFLEKRGAGFALICRVLANPERRRVPAK</sequence>
<gene>
    <name evidence="1" type="ORF">ACFPO9_06740</name>
</gene>
<protein>
    <submittedName>
        <fullName evidence="1">Uncharacterized protein</fullName>
    </submittedName>
</protein>